<evidence type="ECO:0000313" key="4">
    <source>
        <dbReference type="Proteomes" id="UP000433876"/>
    </source>
</evidence>
<proteinExistence type="predicted"/>
<dbReference type="Proteomes" id="UP000433876">
    <property type="component" value="Unassembled WGS sequence"/>
</dbReference>
<keyword evidence="2" id="KW-0472">Membrane</keyword>
<reference evidence="3 4" key="1">
    <citation type="submission" date="2017-07" db="EMBL/GenBank/DDBJ databases">
        <title>Genome sequence of the Sordaria macrospora wild type strain R19027.</title>
        <authorList>
            <person name="Nowrousian M."/>
            <person name="Teichert I."/>
            <person name="Kueck U."/>
        </authorList>
    </citation>
    <scope>NUCLEOTIDE SEQUENCE [LARGE SCALE GENOMIC DNA]</scope>
    <source>
        <strain evidence="3 4">R19027</strain>
        <tissue evidence="3">Mycelium</tissue>
    </source>
</reference>
<feature type="region of interest" description="Disordered" evidence="1">
    <location>
        <begin position="711"/>
        <end position="737"/>
    </location>
</feature>
<dbReference type="VEuPathDB" id="FungiDB:SMAC_08908"/>
<protein>
    <submittedName>
        <fullName evidence="3">Uncharacterized protein</fullName>
    </submittedName>
</protein>
<accession>A0A8S8ZEU6</accession>
<keyword evidence="2" id="KW-1133">Transmembrane helix</keyword>
<keyword evidence="2" id="KW-0812">Transmembrane</keyword>
<sequence>MLLPRSLQHRAGVVVLHHSLASTATLESSTISTTLLPLSSVLLLFITYHHSEIVTLTEYALCQAEVSEMAPSMISSSILRKQPTSRTSLFAFLCLTLFSPTAFALNFSIECRDRVYSIINGAGDPYGNLTEQDLYQNKWIYEGHVQNLDDTIRYNRSAYIAITLEGCKNLCHSPIEWYLTQSPPTQSFNIAANWILPILALVACLPFDSLHRRAPGSRWHNGRLPTTLKAILNWLGSPPTSLTATLWNVYQIRQCKYYTFSNGGSHEQANRRLEYPKATSYYILSCINQFELPTEPQEKGEFVETLVYGILKPLEHHHPNGQGHGQIAQEAARQAVLYTTELREALAFQLRMYRRRGTYPAGINICVFLGAFAISIGLAFADDLGEYTTAHSLALGLLEQASRVKPFRKILSSNANKATNRVLIQRWLWNVEAVKLWEEAKRKGQLPNPEAQIDWWNPAKQRRRSQQERFSNIRQPNETIRVASTFRIGDFIGQGRKMGYHGLTSSVLSSVYDDRGNRNSIPAIAASTTRHLSSTFHRPFAWWLCALISLSLVWLEINMALLVSYMTPTVGLSCRSGAYLCYGVLTTITWFVSCFFKNPNQAVRIFCHFFNALAVGVLGFIVFAQFTGVLNNCACKCGVGGYMSFQDAAFYGKYFQVRKYWLIGALVGGLPPVVCFVVSGVWLGKLKVLWQASEQMEVSWELTEWRAEMGTPAAATGTGPGPGPGAEAGQGAGPGYDEQTRIEADMSWLT</sequence>
<feature type="transmembrane region" description="Helical" evidence="2">
    <location>
        <begin position="577"/>
        <end position="596"/>
    </location>
</feature>
<feature type="transmembrane region" description="Helical" evidence="2">
    <location>
        <begin position="540"/>
        <end position="565"/>
    </location>
</feature>
<dbReference type="EMBL" id="NMPR01000247">
    <property type="protein sequence ID" value="KAA8624217.1"/>
    <property type="molecule type" value="Genomic_DNA"/>
</dbReference>
<feature type="transmembrane region" description="Helical" evidence="2">
    <location>
        <begin position="660"/>
        <end position="683"/>
    </location>
</feature>
<feature type="compositionally biased region" description="Gly residues" evidence="1">
    <location>
        <begin position="718"/>
        <end position="734"/>
    </location>
</feature>
<name>A0A8S8ZEU6_SORMA</name>
<evidence type="ECO:0000256" key="2">
    <source>
        <dbReference type="SAM" id="Phobius"/>
    </source>
</evidence>
<feature type="transmembrane region" description="Helical" evidence="2">
    <location>
        <begin position="361"/>
        <end position="381"/>
    </location>
</feature>
<comment type="caution">
    <text evidence="3">The sequence shown here is derived from an EMBL/GenBank/DDBJ whole genome shotgun (WGS) entry which is preliminary data.</text>
</comment>
<evidence type="ECO:0000313" key="3">
    <source>
        <dbReference type="EMBL" id="KAA8624217.1"/>
    </source>
</evidence>
<feature type="transmembrane region" description="Helical" evidence="2">
    <location>
        <begin position="603"/>
        <end position="624"/>
    </location>
</feature>
<gene>
    <name evidence="3" type="ORF">SMACR_08908</name>
</gene>
<evidence type="ECO:0000256" key="1">
    <source>
        <dbReference type="SAM" id="MobiDB-lite"/>
    </source>
</evidence>
<dbReference type="AlphaFoldDB" id="A0A8S8ZEU6"/>
<organism evidence="3 4">
    <name type="scientific">Sordaria macrospora</name>
    <dbReference type="NCBI Taxonomy" id="5147"/>
    <lineage>
        <taxon>Eukaryota</taxon>
        <taxon>Fungi</taxon>
        <taxon>Dikarya</taxon>
        <taxon>Ascomycota</taxon>
        <taxon>Pezizomycotina</taxon>
        <taxon>Sordariomycetes</taxon>
        <taxon>Sordariomycetidae</taxon>
        <taxon>Sordariales</taxon>
        <taxon>Sordariaceae</taxon>
        <taxon>Sordaria</taxon>
    </lineage>
</organism>